<comment type="caution">
    <text evidence="1">The sequence shown here is derived from an EMBL/GenBank/DDBJ whole genome shotgun (WGS) entry which is preliminary data.</text>
</comment>
<accession>A0A5Q4VHQ3</accession>
<proteinExistence type="predicted"/>
<sequence>MNNSIGLKTSVSLQPDKQKNSHDLQLFILWAATKKPDIEMFIDTISERFILKYASMCEWSEEYWGANLNRFYGLLPAGPRSKLCDVGGKPFLIAICEDVQPLYGPHQSLGGNIELQP</sequence>
<name>A0A5Q4VHQ3_9BACT</name>
<dbReference type="AlphaFoldDB" id="A0A5Q4VHQ3"/>
<dbReference type="RefSeq" id="WP_139445976.1">
    <property type="nucleotide sequence ID" value="NZ_VDMB01000002.1"/>
</dbReference>
<protein>
    <submittedName>
        <fullName evidence="1">Uncharacterized protein</fullName>
    </submittedName>
</protein>
<evidence type="ECO:0000313" key="1">
    <source>
        <dbReference type="EMBL" id="TYT75802.1"/>
    </source>
</evidence>
<dbReference type="EMBL" id="VDMB01000002">
    <property type="protein sequence ID" value="TYT75802.1"/>
    <property type="molecule type" value="Genomic_DNA"/>
</dbReference>
<gene>
    <name evidence="1" type="ORF">FIM25_02540</name>
</gene>
<dbReference type="Proteomes" id="UP000321899">
    <property type="component" value="Unassembled WGS sequence"/>
</dbReference>
<organism evidence="1 2">
    <name type="scientific">Desulfobotulus mexicanus</name>
    <dbReference type="NCBI Taxonomy" id="2586642"/>
    <lineage>
        <taxon>Bacteria</taxon>
        <taxon>Pseudomonadati</taxon>
        <taxon>Thermodesulfobacteriota</taxon>
        <taxon>Desulfobacteria</taxon>
        <taxon>Desulfobacterales</taxon>
        <taxon>Desulfobacteraceae</taxon>
        <taxon>Desulfobotulus</taxon>
    </lineage>
</organism>
<evidence type="ECO:0000313" key="2">
    <source>
        <dbReference type="Proteomes" id="UP000321899"/>
    </source>
</evidence>
<reference evidence="1 2" key="1">
    <citation type="submission" date="2019-06" db="EMBL/GenBank/DDBJ databases">
        <title>Desulfobotulus mexicanus sp. nov., a novel sulfate-reducing bacterium isolated from the sediment of an alkaline crater lake in Mexico.</title>
        <authorList>
            <person name="Hirschler-Rea A."/>
        </authorList>
    </citation>
    <scope>NUCLEOTIDE SEQUENCE [LARGE SCALE GENOMIC DNA]</scope>
    <source>
        <strain evidence="1 2">PAR22N</strain>
    </source>
</reference>
<keyword evidence="2" id="KW-1185">Reference proteome</keyword>